<dbReference type="GeneID" id="34603358"/>
<reference evidence="1 2" key="1">
    <citation type="submission" date="2016-03" db="EMBL/GenBank/DDBJ databases">
        <title>Draft genome sequence of the Fonsecaea monophora CBS 269.37.</title>
        <authorList>
            <person name="Bombassaro A."/>
            <person name="Vinicius W.A."/>
            <person name="De Hoog S."/>
            <person name="Sun J."/>
            <person name="Souza E.M."/>
            <person name="Raittz R.T."/>
            <person name="Costa F."/>
            <person name="Leao A.C."/>
            <person name="Tadra-Sfeir M.Z."/>
            <person name="Baura V."/>
            <person name="Balsanelli E."/>
            <person name="Pedrosa F.O."/>
            <person name="Moreno L.F."/>
            <person name="Steffens M.B."/>
            <person name="Xi L."/>
            <person name="Bocca A.L."/>
            <person name="Felipe M.S."/>
            <person name="Teixeira M."/>
            <person name="Telles Filho F.Q."/>
            <person name="Azevedo C.M."/>
            <person name="Gomes R."/>
            <person name="Vicente V.A."/>
        </authorList>
    </citation>
    <scope>NUCLEOTIDE SEQUENCE [LARGE SCALE GENOMIC DNA]</scope>
    <source>
        <strain evidence="1 2">CBS 269.37</strain>
    </source>
</reference>
<organism evidence="1 2">
    <name type="scientific">Fonsecaea monophora</name>
    <dbReference type="NCBI Taxonomy" id="254056"/>
    <lineage>
        <taxon>Eukaryota</taxon>
        <taxon>Fungi</taxon>
        <taxon>Dikarya</taxon>
        <taxon>Ascomycota</taxon>
        <taxon>Pezizomycotina</taxon>
        <taxon>Eurotiomycetes</taxon>
        <taxon>Chaetothyriomycetidae</taxon>
        <taxon>Chaetothyriales</taxon>
        <taxon>Herpotrichiellaceae</taxon>
        <taxon>Fonsecaea</taxon>
    </lineage>
</organism>
<proteinExistence type="predicted"/>
<keyword evidence="2" id="KW-1185">Reference proteome</keyword>
<comment type="caution">
    <text evidence="1">The sequence shown here is derived from an EMBL/GenBank/DDBJ whole genome shotgun (WGS) entry which is preliminary data.</text>
</comment>
<accession>A0A177F2R2</accession>
<dbReference type="RefSeq" id="XP_022509554.1">
    <property type="nucleotide sequence ID" value="XM_022658158.1"/>
</dbReference>
<sequence length="105" mass="10947">MPGHILTGDACCAPVFQSPFPVTLHTGLGCVQPGLGWNLRPNASAAGGEFAGEYPTLKPMAYVGPRGVKWSVFSAALLGTELVPEFLHASAQEKREAHLTGVTSA</sequence>
<name>A0A177F2R2_9EURO</name>
<evidence type="ECO:0000313" key="1">
    <source>
        <dbReference type="EMBL" id="OAG37602.1"/>
    </source>
</evidence>
<protein>
    <submittedName>
        <fullName evidence="1">Uncharacterized protein</fullName>
    </submittedName>
</protein>
<gene>
    <name evidence="1" type="ORF">AYO21_08210</name>
</gene>
<dbReference type="Proteomes" id="UP000077002">
    <property type="component" value="Unassembled WGS sequence"/>
</dbReference>
<evidence type="ECO:0000313" key="2">
    <source>
        <dbReference type="Proteomes" id="UP000077002"/>
    </source>
</evidence>
<dbReference type="AlphaFoldDB" id="A0A177F2R2"/>
<dbReference type="EMBL" id="LVKK01000069">
    <property type="protein sequence ID" value="OAG37602.1"/>
    <property type="molecule type" value="Genomic_DNA"/>
</dbReference>